<organism evidence="1 2">
    <name type="scientific">Marinomonas communis</name>
    <dbReference type="NCBI Taxonomy" id="28254"/>
    <lineage>
        <taxon>Bacteria</taxon>
        <taxon>Pseudomonadati</taxon>
        <taxon>Pseudomonadota</taxon>
        <taxon>Gammaproteobacteria</taxon>
        <taxon>Oceanospirillales</taxon>
        <taxon>Oceanospirillaceae</taxon>
        <taxon>Marinomonas</taxon>
    </lineage>
</organism>
<name>A0A4V3DFV0_9GAMM</name>
<sequence length="335" mass="37041">MAAVKTASVLAFERKLANSDGLLLAGNWSDIDADSKWAPVTLQEKAVRGTISNRQKNAVLNDPAKLDQEVNKANLQKVDTAALPFDCDTLKVVFSLRVLGDLVTPSACNSPDYQDVLSNTIKSYISEQSFATLAHRYASNLANGRFLWRNRVGAEDIKVRITQVTKEGETAWVFNGYDLSLRDFDYQSDDLKALASAIEQGLASDQFTYLKVEAFVKLGEGQEVFPSQELVLDSNSRKSKVLYDVDGTAALHSQKIGNAIRTVDTWYQGAEEVGPISAEPFGSVTSRGKAYRSNKDDFYTLFDKWMEKGQVPELDQQHYVIANLIRGGVFGSKSE</sequence>
<reference evidence="1 2" key="1">
    <citation type="submission" date="2019-03" db="EMBL/GenBank/DDBJ databases">
        <title>Genomic Encyclopedia of Type Strains, Phase IV (KMG-IV): sequencing the most valuable type-strain genomes for metagenomic binning, comparative biology and taxonomic classification.</title>
        <authorList>
            <person name="Goeker M."/>
        </authorList>
    </citation>
    <scope>NUCLEOTIDE SEQUENCE [LARGE SCALE GENOMIC DNA]</scope>
    <source>
        <strain evidence="1 2">DSM 5604</strain>
    </source>
</reference>
<protein>
    <submittedName>
        <fullName evidence="1">CRISPR-associated Csy3 family protein</fullName>
    </submittedName>
</protein>
<dbReference type="OrthoDB" id="240864at2"/>
<gene>
    <name evidence="1" type="ORF">C8D85_2927</name>
</gene>
<dbReference type="Pfam" id="PF09615">
    <property type="entry name" value="Cas_Csy3"/>
    <property type="match status" value="1"/>
</dbReference>
<dbReference type="AlphaFoldDB" id="A0A4V3DFV0"/>
<dbReference type="NCBIfam" id="TIGR02566">
    <property type="entry name" value="cas_Csy3"/>
    <property type="match status" value="1"/>
</dbReference>
<dbReference type="Proteomes" id="UP000295729">
    <property type="component" value="Unassembled WGS sequence"/>
</dbReference>
<accession>A0A4V3DFV0</accession>
<keyword evidence="2" id="KW-1185">Reference proteome</keyword>
<proteinExistence type="predicted"/>
<evidence type="ECO:0000313" key="1">
    <source>
        <dbReference type="EMBL" id="TDR06740.1"/>
    </source>
</evidence>
<comment type="caution">
    <text evidence="1">The sequence shown here is derived from an EMBL/GenBank/DDBJ whole genome shotgun (WGS) entry which is preliminary data.</text>
</comment>
<dbReference type="InterPro" id="IPR013399">
    <property type="entry name" value="CRISPR-assoc_prot_Csy3"/>
</dbReference>
<evidence type="ECO:0000313" key="2">
    <source>
        <dbReference type="Proteomes" id="UP000295729"/>
    </source>
</evidence>
<dbReference type="RefSeq" id="WP_133564016.1">
    <property type="nucleotide sequence ID" value="NZ_SNZA01000005.1"/>
</dbReference>
<dbReference type="EMBL" id="SNZA01000005">
    <property type="protein sequence ID" value="TDR06740.1"/>
    <property type="molecule type" value="Genomic_DNA"/>
</dbReference>
<dbReference type="CDD" id="cd09737">
    <property type="entry name" value="Csy3_I-F"/>
    <property type="match status" value="1"/>
</dbReference>